<dbReference type="Gene3D" id="2.120.10.30">
    <property type="entry name" value="TolB, C-terminal domain"/>
    <property type="match status" value="3"/>
</dbReference>
<dbReference type="InterPro" id="IPR012854">
    <property type="entry name" value="Cu_amine_oxidase-like_N"/>
</dbReference>
<dbReference type="RefSeq" id="WP_099517529.1">
    <property type="nucleotide sequence ID" value="NZ_CP016808.1"/>
</dbReference>
<dbReference type="Pfam" id="PF08450">
    <property type="entry name" value="SGL"/>
    <property type="match status" value="1"/>
</dbReference>
<dbReference type="InterPro" id="IPR036582">
    <property type="entry name" value="Mao_N_sf"/>
</dbReference>
<dbReference type="SUPFAM" id="SSF101898">
    <property type="entry name" value="NHL repeat"/>
    <property type="match status" value="1"/>
</dbReference>
<evidence type="ECO:0000259" key="5">
    <source>
        <dbReference type="Pfam" id="PF08450"/>
    </source>
</evidence>
<sequence>MNKKGMLLAFSALLFTSLLPQGGAAAAAEAAAGGQAGAAATAVKWPAAAVSGLTSAVLGAAAEVSISAAAAADTATSTTAAAAVTYELQGLKQPWGVTAASGGELLVVSAGSNNISRWNGAAGKLSAAAGGGAAGYADGEAANAAFRTPSFAATDAKGNVYISDTDNHVIRKFAGGKLTTLAGNGEAGYADGEQGTARLNSPTGIVVDAEGNVYVADTLNHVIRRITPEGTVSTFAGQAPSGETGGYVDGEAAKARFNEPAGLAFDEAGRLFIADSGNHVIRVIDKGEVATLAGQKTAVDPLTGYRTGGYQNGAAVDARFNRPRGLAYEGGVLFVADSLNHRIRAVTANGRVATLAGKSAAGDLIGPADQAQFNQPTGLFYRSGKLYISDPPNGNVKALTVNPAQLQPVRNAEDLLSGVDLKPAGAAVQLWLDGKQLTSGPAPYTSGKKVYIPVRSVFSAWGARLDWHAATKTAELHKGDWSLSLKPDSEGKVAITKGVLYIEASHLESLTPFLAAYDAEYRAAVLDSGQ</sequence>
<feature type="domain" description="Copper amine oxidase-like N-terminal" evidence="4">
    <location>
        <begin position="432"/>
        <end position="490"/>
    </location>
</feature>
<dbReference type="AlphaFoldDB" id="A0A1B2DEN3"/>
<dbReference type="InterPro" id="IPR011042">
    <property type="entry name" value="6-blade_b-propeller_TolB-like"/>
</dbReference>
<name>A0A1B2DEN3_9BACL</name>
<evidence type="ECO:0000259" key="4">
    <source>
        <dbReference type="Pfam" id="PF07833"/>
    </source>
</evidence>
<accession>A0A1B2DEN3</accession>
<dbReference type="SUPFAM" id="SSF55383">
    <property type="entry name" value="Copper amine oxidase, domain N"/>
    <property type="match status" value="1"/>
</dbReference>
<feature type="chain" id="PRO_5008534906" description="Copper amine oxidase-like N-terminal domain-containing protein" evidence="3">
    <location>
        <begin position="27"/>
        <end position="530"/>
    </location>
</feature>
<gene>
    <name evidence="6" type="ORF">BBD42_06565</name>
</gene>
<organism evidence="6">
    <name type="scientific">Paenibacillus sp. BIHB 4019</name>
    <dbReference type="NCBI Taxonomy" id="1870819"/>
    <lineage>
        <taxon>Bacteria</taxon>
        <taxon>Bacillati</taxon>
        <taxon>Bacillota</taxon>
        <taxon>Bacilli</taxon>
        <taxon>Bacillales</taxon>
        <taxon>Paenibacillaceae</taxon>
        <taxon>Paenibacillus</taxon>
    </lineage>
</organism>
<feature type="domain" description="SMP-30/Gluconolactonase/LRE-like region" evidence="5">
    <location>
        <begin position="158"/>
        <end position="233"/>
    </location>
</feature>
<dbReference type="InterPro" id="IPR001258">
    <property type="entry name" value="NHL_repeat"/>
</dbReference>
<evidence type="ECO:0000256" key="2">
    <source>
        <dbReference type="PROSITE-ProRule" id="PRU00504"/>
    </source>
</evidence>
<dbReference type="EMBL" id="CP016808">
    <property type="protein sequence ID" value="ANY66160.1"/>
    <property type="molecule type" value="Genomic_DNA"/>
</dbReference>
<dbReference type="Pfam" id="PF01436">
    <property type="entry name" value="NHL"/>
    <property type="match status" value="2"/>
</dbReference>
<keyword evidence="1" id="KW-0677">Repeat</keyword>
<evidence type="ECO:0000313" key="6">
    <source>
        <dbReference type="EMBL" id="ANY66160.1"/>
    </source>
</evidence>
<dbReference type="PROSITE" id="PS51125">
    <property type="entry name" value="NHL"/>
    <property type="match status" value="2"/>
</dbReference>
<evidence type="ECO:0000256" key="1">
    <source>
        <dbReference type="ARBA" id="ARBA00022737"/>
    </source>
</evidence>
<feature type="repeat" description="NHL" evidence="2">
    <location>
        <begin position="195"/>
        <end position="229"/>
    </location>
</feature>
<reference evidence="6" key="1">
    <citation type="submission" date="2016-08" db="EMBL/GenBank/DDBJ databases">
        <title>Complete Genome Seqeunce of Paenibacillus sp. BIHB 4019 from tea rhizoplane.</title>
        <authorList>
            <person name="Thakur R."/>
            <person name="Swarnkar M.K."/>
            <person name="Gulati A."/>
        </authorList>
    </citation>
    <scope>NUCLEOTIDE SEQUENCE [LARGE SCALE GENOMIC DNA]</scope>
    <source>
        <strain evidence="6">BIHB4019</strain>
    </source>
</reference>
<feature type="repeat" description="NHL" evidence="2">
    <location>
        <begin position="257"/>
        <end position="287"/>
    </location>
</feature>
<evidence type="ECO:0008006" key="7">
    <source>
        <dbReference type="Google" id="ProtNLM"/>
    </source>
</evidence>
<dbReference type="PANTHER" id="PTHR13833">
    <property type="match status" value="1"/>
</dbReference>
<feature type="signal peptide" evidence="3">
    <location>
        <begin position="1"/>
        <end position="26"/>
    </location>
</feature>
<evidence type="ECO:0000256" key="3">
    <source>
        <dbReference type="SAM" id="SignalP"/>
    </source>
</evidence>
<proteinExistence type="predicted"/>
<dbReference type="InterPro" id="IPR013658">
    <property type="entry name" value="SGL"/>
</dbReference>
<dbReference type="PANTHER" id="PTHR13833:SF71">
    <property type="entry name" value="NHL DOMAIN-CONTAINING PROTEIN"/>
    <property type="match status" value="1"/>
</dbReference>
<keyword evidence="3" id="KW-0732">Signal</keyword>
<protein>
    <recommendedName>
        <fullName evidence="7">Copper amine oxidase-like N-terminal domain-containing protein</fullName>
    </recommendedName>
</protein>
<dbReference type="Pfam" id="PF07833">
    <property type="entry name" value="Cu_amine_oxidN1"/>
    <property type="match status" value="1"/>
</dbReference>